<protein>
    <submittedName>
        <fullName evidence="2">Uncharacterized protein</fullName>
    </submittedName>
</protein>
<reference evidence="2 3" key="1">
    <citation type="journal article" date="2016" name="Mol. Biol. Evol.">
        <title>Comparative Genomics of Early-Diverging Mushroom-Forming Fungi Provides Insights into the Origins of Lignocellulose Decay Capabilities.</title>
        <authorList>
            <person name="Nagy L.G."/>
            <person name="Riley R."/>
            <person name="Tritt A."/>
            <person name="Adam C."/>
            <person name="Daum C."/>
            <person name="Floudas D."/>
            <person name="Sun H."/>
            <person name="Yadav J.S."/>
            <person name="Pangilinan J."/>
            <person name="Larsson K.H."/>
            <person name="Matsuura K."/>
            <person name="Barry K."/>
            <person name="Labutti K."/>
            <person name="Kuo R."/>
            <person name="Ohm R.A."/>
            <person name="Bhattacharya S.S."/>
            <person name="Shirouzu T."/>
            <person name="Yoshinaga Y."/>
            <person name="Martin F.M."/>
            <person name="Grigoriev I.V."/>
            <person name="Hibbett D.S."/>
        </authorList>
    </citation>
    <scope>NUCLEOTIDE SEQUENCE [LARGE SCALE GENOMIC DNA]</scope>
    <source>
        <strain evidence="2 3">93-53</strain>
    </source>
</reference>
<feature type="compositionally biased region" description="Low complexity" evidence="1">
    <location>
        <begin position="34"/>
        <end position="44"/>
    </location>
</feature>
<dbReference type="RefSeq" id="XP_040761200.1">
    <property type="nucleotide sequence ID" value="XM_040902206.1"/>
</dbReference>
<dbReference type="GeneID" id="63819237"/>
<dbReference type="Proteomes" id="UP000076871">
    <property type="component" value="Unassembled WGS sequence"/>
</dbReference>
<dbReference type="EMBL" id="KV427644">
    <property type="protein sequence ID" value="KZT03460.1"/>
    <property type="molecule type" value="Genomic_DNA"/>
</dbReference>
<dbReference type="InParanoid" id="A0A165CUN3"/>
<dbReference type="AlphaFoldDB" id="A0A165CUN3"/>
<name>A0A165CUN3_9APHY</name>
<proteinExistence type="predicted"/>
<evidence type="ECO:0000313" key="3">
    <source>
        <dbReference type="Proteomes" id="UP000076871"/>
    </source>
</evidence>
<organism evidence="2 3">
    <name type="scientific">Laetiporus sulphureus 93-53</name>
    <dbReference type="NCBI Taxonomy" id="1314785"/>
    <lineage>
        <taxon>Eukaryota</taxon>
        <taxon>Fungi</taxon>
        <taxon>Dikarya</taxon>
        <taxon>Basidiomycota</taxon>
        <taxon>Agaricomycotina</taxon>
        <taxon>Agaricomycetes</taxon>
        <taxon>Polyporales</taxon>
        <taxon>Laetiporus</taxon>
    </lineage>
</organism>
<keyword evidence="3" id="KW-1185">Reference proteome</keyword>
<evidence type="ECO:0000256" key="1">
    <source>
        <dbReference type="SAM" id="MobiDB-lite"/>
    </source>
</evidence>
<evidence type="ECO:0000313" key="2">
    <source>
        <dbReference type="EMBL" id="KZT03460.1"/>
    </source>
</evidence>
<accession>A0A165CUN3</accession>
<gene>
    <name evidence="2" type="ORF">LAESUDRAFT_370161</name>
</gene>
<feature type="region of interest" description="Disordered" evidence="1">
    <location>
        <begin position="29"/>
        <end position="48"/>
    </location>
</feature>
<sequence>MRGMYMSESTVADFVRRFTSVCAQRTRAQTCSRHPSSPNSPAPASHHDVTIAPFSPELTVPPVLVDVACLFMVGRSSPHCSGIGRCKTSRAEDGACIGQRSVWIIGDGSLPGFSARGPHRRRLLSHRRTLSPTLHRKPAMEYITGYRARSRTITVRTLPKSCAYFKLQIRGWRSSRSTNDHPRCPESVARRSALSPRITAHRPALSRRLEWIGVGVPASGRMQRLAARVHQPGLMNGRATAYALAFSTPQPHAVASEHTMPAASVDVMRTDATYLYSQNRVWAATLAKHDGFRRS</sequence>